<feature type="coiled-coil region" evidence="10">
    <location>
        <begin position="36"/>
        <end position="94"/>
    </location>
</feature>
<comment type="similarity">
    <text evidence="9">Belongs to the SEC20 family.</text>
</comment>
<dbReference type="KEGG" id="dpp:DICPUDRAFT_159023"/>
<dbReference type="GO" id="GO:0005484">
    <property type="term" value="F:SNAP receptor activity"/>
    <property type="evidence" value="ECO:0007669"/>
    <property type="project" value="InterPro"/>
</dbReference>
<feature type="domain" description="Sec20 C-terminal" evidence="12">
    <location>
        <begin position="137"/>
        <end position="225"/>
    </location>
</feature>
<dbReference type="InParanoid" id="F1A328"/>
<evidence type="ECO:0000256" key="6">
    <source>
        <dbReference type="ARBA" id="ARBA00022989"/>
    </source>
</evidence>
<evidence type="ECO:0000256" key="1">
    <source>
        <dbReference type="ARBA" id="ARBA00004163"/>
    </source>
</evidence>
<dbReference type="STRING" id="5786.F1A328"/>
<dbReference type="VEuPathDB" id="AmoebaDB:DICPUDRAFT_159023"/>
<evidence type="ECO:0000259" key="12">
    <source>
        <dbReference type="Pfam" id="PF03908"/>
    </source>
</evidence>
<evidence type="ECO:0000256" key="3">
    <source>
        <dbReference type="ARBA" id="ARBA00022692"/>
    </source>
</evidence>
<evidence type="ECO:0000256" key="9">
    <source>
        <dbReference type="ARBA" id="ARBA00037934"/>
    </source>
</evidence>
<keyword evidence="2" id="KW-0813">Transport</keyword>
<feature type="transmembrane region" description="Helical" evidence="11">
    <location>
        <begin position="205"/>
        <end position="222"/>
    </location>
</feature>
<keyword evidence="4" id="KW-0256">Endoplasmic reticulum</keyword>
<dbReference type="Pfam" id="PF03908">
    <property type="entry name" value="Sec20"/>
    <property type="match status" value="1"/>
</dbReference>
<dbReference type="InterPro" id="IPR005606">
    <property type="entry name" value="Sec20"/>
</dbReference>
<keyword evidence="7 10" id="KW-0175">Coiled coil</keyword>
<evidence type="ECO:0000256" key="11">
    <source>
        <dbReference type="SAM" id="Phobius"/>
    </source>
</evidence>
<keyword evidence="5" id="KW-0931">ER-Golgi transport</keyword>
<dbReference type="FunCoup" id="F1A328">
    <property type="interactions" value="300"/>
</dbReference>
<name>F1A328_DICPU</name>
<proteinExistence type="inferred from homology"/>
<keyword evidence="6 11" id="KW-1133">Transmembrane helix</keyword>
<dbReference type="eggNOG" id="ENOG502RBUV">
    <property type="taxonomic scope" value="Eukaryota"/>
</dbReference>
<keyword evidence="8 11" id="KW-0472">Membrane</keyword>
<evidence type="ECO:0000256" key="7">
    <source>
        <dbReference type="ARBA" id="ARBA00023054"/>
    </source>
</evidence>
<dbReference type="PANTHER" id="PTHR12825:SF0">
    <property type="entry name" value="VESICLE TRANSPORT PROTEIN SEC20"/>
    <property type="match status" value="1"/>
</dbReference>
<protein>
    <recommendedName>
        <fullName evidence="12">Sec20 C-terminal domain-containing protein</fullName>
    </recommendedName>
</protein>
<accession>F1A328</accession>
<dbReference type="GO" id="GO:0031201">
    <property type="term" value="C:SNARE complex"/>
    <property type="evidence" value="ECO:0000318"/>
    <property type="project" value="GO_Central"/>
</dbReference>
<evidence type="ECO:0000256" key="2">
    <source>
        <dbReference type="ARBA" id="ARBA00022448"/>
    </source>
</evidence>
<dbReference type="GO" id="GO:0005789">
    <property type="term" value="C:endoplasmic reticulum membrane"/>
    <property type="evidence" value="ECO:0007669"/>
    <property type="project" value="UniProtKB-SubCell"/>
</dbReference>
<reference evidence="14" key="1">
    <citation type="journal article" date="2011" name="Genome Biol.">
        <title>Comparative genomics of the social amoebae Dictyostelium discoideum and Dictyostelium purpureum.</title>
        <authorList>
            <consortium name="US DOE Joint Genome Institute (JGI-PGF)"/>
            <person name="Sucgang R."/>
            <person name="Kuo A."/>
            <person name="Tian X."/>
            <person name="Salerno W."/>
            <person name="Parikh A."/>
            <person name="Feasley C.L."/>
            <person name="Dalin E."/>
            <person name="Tu H."/>
            <person name="Huang E."/>
            <person name="Barry K."/>
            <person name="Lindquist E."/>
            <person name="Shapiro H."/>
            <person name="Bruce D."/>
            <person name="Schmutz J."/>
            <person name="Salamov A."/>
            <person name="Fey P."/>
            <person name="Gaudet P."/>
            <person name="Anjard C."/>
            <person name="Babu M.M."/>
            <person name="Basu S."/>
            <person name="Bushmanova Y."/>
            <person name="van der Wel H."/>
            <person name="Katoh-Kurasawa M."/>
            <person name="Dinh C."/>
            <person name="Coutinho P.M."/>
            <person name="Saito T."/>
            <person name="Elias M."/>
            <person name="Schaap P."/>
            <person name="Kay R.R."/>
            <person name="Henrissat B."/>
            <person name="Eichinger L."/>
            <person name="Rivero F."/>
            <person name="Putnam N.H."/>
            <person name="West C.M."/>
            <person name="Loomis W.F."/>
            <person name="Chisholm R.L."/>
            <person name="Shaulsky G."/>
            <person name="Strassmann J.E."/>
            <person name="Queller D.C."/>
            <person name="Kuspa A."/>
            <person name="Grigoriev I.V."/>
        </authorList>
    </citation>
    <scope>NUCLEOTIDE SEQUENCE [LARGE SCALE GENOMIC DNA]</scope>
    <source>
        <strain evidence="14">QSDP1</strain>
    </source>
</reference>
<keyword evidence="3 11" id="KW-0812">Transmembrane</keyword>
<evidence type="ECO:0000256" key="8">
    <source>
        <dbReference type="ARBA" id="ARBA00023136"/>
    </source>
</evidence>
<evidence type="ECO:0000313" key="14">
    <source>
        <dbReference type="Proteomes" id="UP000001064"/>
    </source>
</evidence>
<dbReference type="Proteomes" id="UP000001064">
    <property type="component" value="Unassembled WGS sequence"/>
</dbReference>
<organism evidence="13 14">
    <name type="scientific">Dictyostelium purpureum</name>
    <name type="common">Slime mold</name>
    <dbReference type="NCBI Taxonomy" id="5786"/>
    <lineage>
        <taxon>Eukaryota</taxon>
        <taxon>Amoebozoa</taxon>
        <taxon>Evosea</taxon>
        <taxon>Eumycetozoa</taxon>
        <taxon>Dictyostelia</taxon>
        <taxon>Dictyosteliales</taxon>
        <taxon>Dictyosteliaceae</taxon>
        <taxon>Dictyostelium</taxon>
    </lineage>
</organism>
<dbReference type="GO" id="GO:0005783">
    <property type="term" value="C:endoplasmic reticulum"/>
    <property type="evidence" value="ECO:0000318"/>
    <property type="project" value="GO_Central"/>
</dbReference>
<dbReference type="OMA" id="MSNQTAW"/>
<evidence type="ECO:0000256" key="5">
    <source>
        <dbReference type="ARBA" id="ARBA00022892"/>
    </source>
</evidence>
<evidence type="ECO:0000256" key="10">
    <source>
        <dbReference type="SAM" id="Coils"/>
    </source>
</evidence>
<dbReference type="AlphaFoldDB" id="F1A328"/>
<dbReference type="OrthoDB" id="46868at2759"/>
<dbReference type="PANTHER" id="PTHR12825">
    <property type="entry name" value="BNIP1-RELATED"/>
    <property type="match status" value="1"/>
</dbReference>
<dbReference type="GO" id="GO:0006890">
    <property type="term" value="P:retrograde vesicle-mediated transport, Golgi to endoplasmic reticulum"/>
    <property type="evidence" value="ECO:0000318"/>
    <property type="project" value="GO_Central"/>
</dbReference>
<evidence type="ECO:0000313" key="13">
    <source>
        <dbReference type="EMBL" id="EGC29402.1"/>
    </source>
</evidence>
<gene>
    <name evidence="13" type="ORF">DICPUDRAFT_159023</name>
</gene>
<dbReference type="GeneID" id="10505391"/>
<dbReference type="InterPro" id="IPR056173">
    <property type="entry name" value="Sec20_C"/>
</dbReference>
<keyword evidence="14" id="KW-1185">Reference proteome</keyword>
<dbReference type="EMBL" id="GL871437">
    <property type="protein sequence ID" value="EGC29402.1"/>
    <property type="molecule type" value="Genomic_DNA"/>
</dbReference>
<dbReference type="RefSeq" id="XP_003294073.1">
    <property type="nucleotide sequence ID" value="XM_003294025.1"/>
</dbReference>
<evidence type="ECO:0000256" key="4">
    <source>
        <dbReference type="ARBA" id="ARBA00022824"/>
    </source>
</evidence>
<comment type="subcellular location">
    <subcellularLocation>
        <location evidence="1">Endoplasmic reticulum membrane</location>
        <topology evidence="1">Single-pass type IV membrane protein</topology>
    </subcellularLocation>
</comment>
<sequence length="240" mass="28335">MIKILFNDINNLEYLIRDNFKTLTECKSMLEIQNINTEIKSNLEQLGQLLKDANEKLFERNNNTIEIEQFRKELKFHKEEYENLKVLQRKANLETSKNLQENYKQNKKMLLSGSEKITQQSRFYSSQNSKSDILKTSMSLTNKLQRTRNFMNSQVSRSEDILKELDESSKVIDKTVQQQIEYGSKTTEAKSLLTKLKRRDMTDKFLIYFGLFVFLLSVLYVFKVRFFKSTPSSSNNQNIS</sequence>